<dbReference type="EMBL" id="CP031769">
    <property type="protein sequence ID" value="AXR06919.1"/>
    <property type="molecule type" value="Genomic_DNA"/>
</dbReference>
<proteinExistence type="predicted"/>
<accession>A0A346NN12</accession>
<dbReference type="OrthoDB" id="6197363at2"/>
<dbReference type="RefSeq" id="WP_117317059.1">
    <property type="nucleotide sequence ID" value="NZ_CP031769.1"/>
</dbReference>
<dbReference type="KEGG" id="salm:D0Y50_11480"/>
<dbReference type="Pfam" id="PF12514">
    <property type="entry name" value="DUF3718"/>
    <property type="match status" value="1"/>
</dbReference>
<reference evidence="2 3" key="1">
    <citation type="submission" date="2018-08" db="EMBL/GenBank/DDBJ databases">
        <title>Salinimonas sediminis sp. nov., a piezophilic bacterium isolated from a deep-sea sediment sample from the New Britain Trench.</title>
        <authorList>
            <person name="Cao J."/>
        </authorList>
    </citation>
    <scope>NUCLEOTIDE SEQUENCE [LARGE SCALE GENOMIC DNA]</scope>
    <source>
        <strain evidence="2 3">N102</strain>
    </source>
</reference>
<evidence type="ECO:0000313" key="2">
    <source>
        <dbReference type="EMBL" id="AXR06919.1"/>
    </source>
</evidence>
<keyword evidence="1" id="KW-0732">Signal</keyword>
<name>A0A346NN12_9ALTE</name>
<dbReference type="InterPro" id="IPR022193">
    <property type="entry name" value="DUF3718"/>
</dbReference>
<evidence type="ECO:0000256" key="1">
    <source>
        <dbReference type="SAM" id="SignalP"/>
    </source>
</evidence>
<dbReference type="Proteomes" id="UP000262073">
    <property type="component" value="Chromosome"/>
</dbReference>
<protein>
    <submittedName>
        <fullName evidence="2">DUF3718 domain-containing protein</fullName>
    </submittedName>
</protein>
<gene>
    <name evidence="2" type="ORF">D0Y50_11480</name>
</gene>
<sequence>MLKVVQGFLLLLTICWGCSVQAGINEDLSNICRIVVNDDKGELRKKIRTLEIDYRLKLHDYYDEITCDGHSLLRTAILMDAQKVGILMIKKLPRRILSSPEPDGKTLQLWVEEQNLQNNKIAKILNQRM</sequence>
<evidence type="ECO:0000313" key="3">
    <source>
        <dbReference type="Proteomes" id="UP000262073"/>
    </source>
</evidence>
<organism evidence="2 3">
    <name type="scientific">Salinimonas sediminis</name>
    <dbReference type="NCBI Taxonomy" id="2303538"/>
    <lineage>
        <taxon>Bacteria</taxon>
        <taxon>Pseudomonadati</taxon>
        <taxon>Pseudomonadota</taxon>
        <taxon>Gammaproteobacteria</taxon>
        <taxon>Alteromonadales</taxon>
        <taxon>Alteromonadaceae</taxon>
        <taxon>Alteromonas/Salinimonas group</taxon>
        <taxon>Salinimonas</taxon>
    </lineage>
</organism>
<feature type="signal peptide" evidence="1">
    <location>
        <begin position="1"/>
        <end position="22"/>
    </location>
</feature>
<dbReference type="AlphaFoldDB" id="A0A346NN12"/>
<feature type="chain" id="PRO_5017038416" evidence="1">
    <location>
        <begin position="23"/>
        <end position="129"/>
    </location>
</feature>
<keyword evidence="3" id="KW-1185">Reference proteome</keyword>